<dbReference type="NCBIfam" id="TIGR01146">
    <property type="entry name" value="ATPsyn_F1gamma"/>
    <property type="match status" value="1"/>
</dbReference>
<keyword evidence="9 10" id="KW-0066">ATP synthesis</keyword>
<dbReference type="AlphaFoldDB" id="A0A0G0VJR4"/>
<dbReference type="GO" id="GO:0046933">
    <property type="term" value="F:proton-transporting ATP synthase activity, rotational mechanism"/>
    <property type="evidence" value="ECO:0007669"/>
    <property type="project" value="UniProtKB-UniRule"/>
</dbReference>
<evidence type="ECO:0000313" key="12">
    <source>
        <dbReference type="Proteomes" id="UP000033930"/>
    </source>
</evidence>
<comment type="similarity">
    <text evidence="3 10">Belongs to the ATPase gamma chain family.</text>
</comment>
<evidence type="ECO:0000256" key="4">
    <source>
        <dbReference type="ARBA" id="ARBA00022448"/>
    </source>
</evidence>
<evidence type="ECO:0000256" key="2">
    <source>
        <dbReference type="ARBA" id="ARBA00004170"/>
    </source>
</evidence>
<keyword evidence="4 10" id="KW-0813">Transport</keyword>
<evidence type="ECO:0000256" key="1">
    <source>
        <dbReference type="ARBA" id="ARBA00003456"/>
    </source>
</evidence>
<dbReference type="CDD" id="cd12151">
    <property type="entry name" value="F1-ATPase_gamma"/>
    <property type="match status" value="1"/>
</dbReference>
<dbReference type="PANTHER" id="PTHR11693">
    <property type="entry name" value="ATP SYNTHASE GAMMA CHAIN"/>
    <property type="match status" value="1"/>
</dbReference>
<dbReference type="Proteomes" id="UP000033930">
    <property type="component" value="Unassembled WGS sequence"/>
</dbReference>
<dbReference type="PATRIC" id="fig|1618983.3.peg.104"/>
<keyword evidence="8 10" id="KW-0139">CF(1)</keyword>
<evidence type="ECO:0000256" key="8">
    <source>
        <dbReference type="ARBA" id="ARBA00023196"/>
    </source>
</evidence>
<evidence type="ECO:0000256" key="5">
    <source>
        <dbReference type="ARBA" id="ARBA00022781"/>
    </source>
</evidence>
<dbReference type="HAMAP" id="MF_00815">
    <property type="entry name" value="ATP_synth_gamma_bact"/>
    <property type="match status" value="1"/>
</dbReference>
<keyword evidence="5 10" id="KW-0375">Hydrogen ion transport</keyword>
<comment type="subunit">
    <text evidence="10">F-type ATPases have 2 components, CF(1) - the catalytic core - and CF(0) - the membrane proton channel. CF(1) has five subunits: alpha(3), beta(3), gamma(1), delta(1), epsilon(1). CF(0) has three main subunits: a, b and c.</text>
</comment>
<dbReference type="InterPro" id="IPR035968">
    <property type="entry name" value="ATP_synth_F1_ATPase_gsu"/>
</dbReference>
<accession>A0A0G0VJR4</accession>
<evidence type="ECO:0000313" key="11">
    <source>
        <dbReference type="EMBL" id="KKR99851.1"/>
    </source>
</evidence>
<dbReference type="SUPFAM" id="SSF52943">
    <property type="entry name" value="ATP synthase (F1-ATPase), gamma subunit"/>
    <property type="match status" value="1"/>
</dbReference>
<organism evidence="11 12">
    <name type="scientific">Candidatus Uhrbacteria bacterium GW2011_GWC1_41_20</name>
    <dbReference type="NCBI Taxonomy" id="1618983"/>
    <lineage>
        <taxon>Bacteria</taxon>
        <taxon>Candidatus Uhriibacteriota</taxon>
    </lineage>
</organism>
<reference evidence="11 12" key="1">
    <citation type="journal article" date="2015" name="Nature">
        <title>rRNA introns, odd ribosomes, and small enigmatic genomes across a large radiation of phyla.</title>
        <authorList>
            <person name="Brown C.T."/>
            <person name="Hug L.A."/>
            <person name="Thomas B.C."/>
            <person name="Sharon I."/>
            <person name="Castelle C.J."/>
            <person name="Singh A."/>
            <person name="Wilkins M.J."/>
            <person name="Williams K.H."/>
            <person name="Banfield J.F."/>
        </authorList>
    </citation>
    <scope>NUCLEOTIDE SEQUENCE [LARGE SCALE GENOMIC DNA]</scope>
</reference>
<dbReference type="GO" id="GO:0042777">
    <property type="term" value="P:proton motive force-driven plasma membrane ATP synthesis"/>
    <property type="evidence" value="ECO:0007669"/>
    <property type="project" value="UniProtKB-UniRule"/>
</dbReference>
<evidence type="ECO:0000256" key="3">
    <source>
        <dbReference type="ARBA" id="ARBA00007681"/>
    </source>
</evidence>
<dbReference type="GO" id="GO:0005524">
    <property type="term" value="F:ATP binding"/>
    <property type="evidence" value="ECO:0007669"/>
    <property type="project" value="UniProtKB-UniRule"/>
</dbReference>
<dbReference type="EMBL" id="LCAW01000002">
    <property type="protein sequence ID" value="KKR99851.1"/>
    <property type="molecule type" value="Genomic_DNA"/>
</dbReference>
<name>A0A0G0VJR4_9BACT</name>
<evidence type="ECO:0000256" key="6">
    <source>
        <dbReference type="ARBA" id="ARBA00023065"/>
    </source>
</evidence>
<evidence type="ECO:0000256" key="10">
    <source>
        <dbReference type="HAMAP-Rule" id="MF_00815"/>
    </source>
</evidence>
<comment type="subcellular location">
    <subcellularLocation>
        <location evidence="10">Cell membrane</location>
        <topology evidence="10">Peripheral membrane protein</topology>
    </subcellularLocation>
    <subcellularLocation>
        <location evidence="2">Membrane</location>
        <topology evidence="2">Peripheral membrane protein</topology>
    </subcellularLocation>
</comment>
<dbReference type="GO" id="GO:0005886">
    <property type="term" value="C:plasma membrane"/>
    <property type="evidence" value="ECO:0007669"/>
    <property type="project" value="UniProtKB-SubCell"/>
</dbReference>
<sequence length="301" mass="33321">MATNAKTVKRRIKSIANTKKITKAMELVAASKMRRATQLVTASRPFAQLSWQTINAIGKATQKSSHPLLEKNEDAEKTLFVLITADRGLAGGLNSNMIKEAMLAIKSVDDGTTIDAIAIGRRGGDALTRNKVEVIARFEDLSNKPTFGAILPVGNLILESYYQKKYKRVLLGYTDFVSSLSQKPRIIELLPLGAADRELGSVSKNDSVAEEKQEQKLEYLFEPDPQEVLNRMLPRLVETMLYQALLESSASEHSARMLAMRNATDSANDMLKELTFTFNRIRQASITQEIAEISSSKAAIE</sequence>
<gene>
    <name evidence="10" type="primary">atpG</name>
    <name evidence="11" type="ORF">UU50_C0002G0033</name>
</gene>
<evidence type="ECO:0000256" key="7">
    <source>
        <dbReference type="ARBA" id="ARBA00023136"/>
    </source>
</evidence>
<proteinExistence type="inferred from homology"/>
<dbReference type="InterPro" id="IPR000131">
    <property type="entry name" value="ATP_synth_F1_gsu"/>
</dbReference>
<protein>
    <recommendedName>
        <fullName evidence="10">ATP synthase gamma chain</fullName>
    </recommendedName>
    <alternativeName>
        <fullName evidence="10">ATP synthase F1 sector gamma subunit</fullName>
    </alternativeName>
    <alternativeName>
        <fullName evidence="10">F-ATPase gamma subunit</fullName>
    </alternativeName>
</protein>
<dbReference type="Gene3D" id="1.10.287.80">
    <property type="entry name" value="ATP synthase, gamma subunit, helix hairpin domain"/>
    <property type="match status" value="2"/>
</dbReference>
<comment type="function">
    <text evidence="1 10">Produces ATP from ADP in the presence of a proton gradient across the membrane. The gamma chain is believed to be important in regulating ATPase activity and the flow of protons through the CF(0) complex.</text>
</comment>
<dbReference type="Pfam" id="PF00231">
    <property type="entry name" value="ATP-synt"/>
    <property type="match status" value="1"/>
</dbReference>
<keyword evidence="10" id="KW-1003">Cell membrane</keyword>
<dbReference type="PANTHER" id="PTHR11693:SF22">
    <property type="entry name" value="ATP SYNTHASE SUBUNIT GAMMA, MITOCHONDRIAL"/>
    <property type="match status" value="1"/>
</dbReference>
<dbReference type="PRINTS" id="PR00126">
    <property type="entry name" value="ATPASEGAMMA"/>
</dbReference>
<keyword evidence="6 10" id="KW-0406">Ion transport</keyword>
<dbReference type="GO" id="GO:0045259">
    <property type="term" value="C:proton-transporting ATP synthase complex"/>
    <property type="evidence" value="ECO:0007669"/>
    <property type="project" value="UniProtKB-KW"/>
</dbReference>
<evidence type="ECO:0000256" key="9">
    <source>
        <dbReference type="ARBA" id="ARBA00023310"/>
    </source>
</evidence>
<keyword evidence="7 10" id="KW-0472">Membrane</keyword>
<comment type="caution">
    <text evidence="11">The sequence shown here is derived from an EMBL/GenBank/DDBJ whole genome shotgun (WGS) entry which is preliminary data.</text>
</comment>
<dbReference type="Gene3D" id="3.40.1380.10">
    <property type="match status" value="1"/>
</dbReference>